<dbReference type="AlphaFoldDB" id="F0WEV8"/>
<sequence>MMSQGKHRWMTAVSEELKALDGNAVWQVVRPSTGPHVWHNKWVFKTKTYANGDVERYKARLVACGSEQLFSVDYTLTFTAVMKLSTVKGILVLESRWSSAARHGAVSNAYANAEKEPHLDV</sequence>
<dbReference type="Pfam" id="PF07727">
    <property type="entry name" value="RVT_2"/>
    <property type="match status" value="1"/>
</dbReference>
<feature type="domain" description="Reverse transcriptase Ty1/copia-type" evidence="1">
    <location>
        <begin position="23"/>
        <end position="115"/>
    </location>
</feature>
<accession>F0WEV8</accession>
<reference evidence="2" key="2">
    <citation type="submission" date="2011-02" db="EMBL/GenBank/DDBJ databases">
        <authorList>
            <person name="MacLean D."/>
        </authorList>
    </citation>
    <scope>NUCLEOTIDE SEQUENCE</scope>
</reference>
<protein>
    <submittedName>
        <fullName evidence="2">Uncharacterized protein AlNc14C78G5156</fullName>
    </submittedName>
</protein>
<organism evidence="2">
    <name type="scientific">Albugo laibachii Nc14</name>
    <dbReference type="NCBI Taxonomy" id="890382"/>
    <lineage>
        <taxon>Eukaryota</taxon>
        <taxon>Sar</taxon>
        <taxon>Stramenopiles</taxon>
        <taxon>Oomycota</taxon>
        <taxon>Peronosporomycetes</taxon>
        <taxon>Albuginales</taxon>
        <taxon>Albuginaceae</taxon>
        <taxon>Albugo</taxon>
    </lineage>
</organism>
<reference evidence="2" key="1">
    <citation type="journal article" date="2011" name="PLoS Biol.">
        <title>Gene gain and loss during evolution of obligate parasitism in the white rust pathogen of Arabidopsis thaliana.</title>
        <authorList>
            <person name="Kemen E."/>
            <person name="Gardiner A."/>
            <person name="Schultz-Larsen T."/>
            <person name="Kemen A.C."/>
            <person name="Balmuth A.L."/>
            <person name="Robert-Seilaniantz A."/>
            <person name="Bailey K."/>
            <person name="Holub E."/>
            <person name="Studholme D.J."/>
            <person name="Maclean D."/>
            <person name="Jones J.D."/>
        </authorList>
    </citation>
    <scope>NUCLEOTIDE SEQUENCE</scope>
</reference>
<dbReference type="EMBL" id="FR824123">
    <property type="protein sequence ID" value="CCA19740.1"/>
    <property type="molecule type" value="Genomic_DNA"/>
</dbReference>
<dbReference type="HOGENOM" id="CLU_001650_17_2_1"/>
<evidence type="ECO:0000259" key="1">
    <source>
        <dbReference type="Pfam" id="PF07727"/>
    </source>
</evidence>
<evidence type="ECO:0000313" key="2">
    <source>
        <dbReference type="EMBL" id="CCA19740.1"/>
    </source>
</evidence>
<name>F0WEV8_9STRA</name>
<dbReference type="InterPro" id="IPR013103">
    <property type="entry name" value="RVT_2"/>
</dbReference>
<proteinExistence type="predicted"/>
<gene>
    <name evidence="2" type="primary">AlNc14C78G5156</name>
    <name evidence="2" type="ORF">ALNC14_058830</name>
</gene>